<proteinExistence type="predicted"/>
<organism evidence="1">
    <name type="scientific">Xenorhabdus szentirmaii</name>
    <dbReference type="NCBI Taxonomy" id="290112"/>
    <lineage>
        <taxon>Bacteria</taxon>
        <taxon>Pseudomonadati</taxon>
        <taxon>Pseudomonadota</taxon>
        <taxon>Gammaproteobacteria</taxon>
        <taxon>Enterobacterales</taxon>
        <taxon>Morganellaceae</taxon>
        <taxon>Xenorhabdus</taxon>
    </lineage>
</organism>
<evidence type="ECO:0008006" key="2">
    <source>
        <dbReference type="Google" id="ProtNLM"/>
    </source>
</evidence>
<sequence length="241" mass="27566">MSKIKILVIAILSFNLTGCDGFLDEKFDKYSPINPQNDGQFVMVSNISLSNTKTHITAKYISDKCARTHYNSSFRPTGKDGRTREIKWALSDQNGQKFETRIPLNGGGWCEWKLSEINIGLAYTSHPLATKDTNLYVSGVLTVFINDVIINPNLKEKYEDNVINYTPIFHTVYDNSIDFPSIIFSSPQKYNKYRLWIKEGDNGYINYAPTIDKLNTIKKTYKDGKYLIENLNGEINNHLLQ</sequence>
<comment type="caution">
    <text evidence="1">The sequence shown here is derived from an EMBL/GenBank/DDBJ whole genome shotgun (WGS) entry which is preliminary data.</text>
</comment>
<reference evidence="1" key="1">
    <citation type="submission" date="2020-09" db="EMBL/GenBank/DDBJ databases">
        <authorList>
            <person name="Palma L."/>
            <person name="Caballero P."/>
            <person name="Berry C."/>
            <person name="Del Valle E."/>
        </authorList>
    </citation>
    <scope>NUCLEOTIDE SEQUENCE</scope>
    <source>
        <strain evidence="1">M</strain>
    </source>
</reference>
<gene>
    <name evidence="1" type="ORF">ID854_05455</name>
</gene>
<reference evidence="1" key="2">
    <citation type="journal article" date="2024" name="Toxins">
        <title>Genome Sequence Analysis of Native Xenorhabdus Strains Isolated from Entomopathogenic Nematodes in Argentina.</title>
        <authorList>
            <person name="Palma L."/>
            <person name="Frizzo L."/>
            <person name="Kaiser S."/>
            <person name="Berry C."/>
            <person name="Caballero P."/>
            <person name="Bode H.B."/>
            <person name="Del Valle E.E."/>
        </authorList>
    </citation>
    <scope>NUCLEOTIDE SEQUENCE</scope>
    <source>
        <strain evidence="1">M</strain>
    </source>
</reference>
<name>A0AAW3YPH7_9GAMM</name>
<evidence type="ECO:0000313" key="1">
    <source>
        <dbReference type="EMBL" id="MBD2799915.1"/>
    </source>
</evidence>
<accession>A0AAW3YPH7</accession>
<dbReference type="AlphaFoldDB" id="A0AAW3YPH7"/>
<dbReference type="EMBL" id="JACXBF010000126">
    <property type="protein sequence ID" value="MBD2799915.1"/>
    <property type="molecule type" value="Genomic_DNA"/>
</dbReference>
<protein>
    <recommendedName>
        <fullName evidence="2">Lipoprotein</fullName>
    </recommendedName>
</protein>
<dbReference type="Proteomes" id="UP001193920">
    <property type="component" value="Unassembled WGS sequence"/>
</dbReference>
<dbReference type="RefSeq" id="WP_323868578.1">
    <property type="nucleotide sequence ID" value="NZ_JACXBF010000126.1"/>
</dbReference>